<reference evidence="11" key="1">
    <citation type="submission" date="2020-10" db="EMBL/GenBank/DDBJ databases">
        <title>Chromosome-scale genome assembly of the Allis shad, Alosa alosa.</title>
        <authorList>
            <person name="Margot Z."/>
            <person name="Christophe K."/>
            <person name="Cabau C."/>
            <person name="Louis A."/>
            <person name="Berthelot C."/>
            <person name="Parey E."/>
            <person name="Roest Crollius H."/>
            <person name="Montfort J."/>
            <person name="Robinson-Rechavi M."/>
            <person name="Bucao C."/>
            <person name="Bouchez O."/>
            <person name="Gislard M."/>
            <person name="Lluch J."/>
            <person name="Milhes M."/>
            <person name="Lampietro C."/>
            <person name="Lopez Roques C."/>
            <person name="Donnadieu C."/>
            <person name="Braasch I."/>
            <person name="Desvignes T."/>
            <person name="Postlethwait J."/>
            <person name="Bobe J."/>
            <person name="Guiguen Y."/>
        </authorList>
    </citation>
    <scope>NUCLEOTIDE SEQUENCE</scope>
    <source>
        <strain evidence="11">M-15738</strain>
        <tissue evidence="11">Blood</tissue>
    </source>
</reference>
<comment type="caution">
    <text evidence="11">The sequence shown here is derived from an EMBL/GenBank/DDBJ whole genome shotgun (WGS) entry which is preliminary data.</text>
</comment>
<keyword evidence="7" id="KW-0539">Nucleus</keyword>
<feature type="compositionally biased region" description="Low complexity" evidence="9">
    <location>
        <begin position="736"/>
        <end position="755"/>
    </location>
</feature>
<keyword evidence="5" id="KW-0862">Zinc</keyword>
<dbReference type="PANTHER" id="PTHR24381:SF390">
    <property type="entry name" value="ZINC FINGER PROTEIN 37 HOMOLOG"/>
    <property type="match status" value="1"/>
</dbReference>
<feature type="compositionally biased region" description="Low complexity" evidence="9">
    <location>
        <begin position="891"/>
        <end position="900"/>
    </location>
</feature>
<dbReference type="SUPFAM" id="SSF57667">
    <property type="entry name" value="beta-beta-alpha zinc fingers"/>
    <property type="match status" value="2"/>
</dbReference>
<feature type="compositionally biased region" description="Low complexity" evidence="9">
    <location>
        <begin position="538"/>
        <end position="559"/>
    </location>
</feature>
<dbReference type="GO" id="GO:0008270">
    <property type="term" value="F:zinc ion binding"/>
    <property type="evidence" value="ECO:0007669"/>
    <property type="project" value="UniProtKB-KW"/>
</dbReference>
<gene>
    <name evidence="11" type="ORF">AALO_G00175210</name>
</gene>
<dbReference type="PROSITE" id="PS50157">
    <property type="entry name" value="ZINC_FINGER_C2H2_2"/>
    <property type="match status" value="2"/>
</dbReference>
<evidence type="ECO:0000256" key="5">
    <source>
        <dbReference type="ARBA" id="ARBA00022833"/>
    </source>
</evidence>
<feature type="region of interest" description="Disordered" evidence="9">
    <location>
        <begin position="727"/>
        <end position="765"/>
    </location>
</feature>
<feature type="region of interest" description="Disordered" evidence="9">
    <location>
        <begin position="891"/>
        <end position="910"/>
    </location>
</feature>
<keyword evidence="12" id="KW-1185">Reference proteome</keyword>
<dbReference type="AlphaFoldDB" id="A0AAV6GCD6"/>
<evidence type="ECO:0000256" key="9">
    <source>
        <dbReference type="SAM" id="MobiDB-lite"/>
    </source>
</evidence>
<feature type="region of interest" description="Disordered" evidence="9">
    <location>
        <begin position="536"/>
        <end position="559"/>
    </location>
</feature>
<evidence type="ECO:0000256" key="6">
    <source>
        <dbReference type="ARBA" id="ARBA00023125"/>
    </source>
</evidence>
<evidence type="ECO:0000256" key="3">
    <source>
        <dbReference type="ARBA" id="ARBA00022737"/>
    </source>
</evidence>
<evidence type="ECO:0000256" key="2">
    <source>
        <dbReference type="ARBA" id="ARBA00022723"/>
    </source>
</evidence>
<feature type="compositionally biased region" description="Basic and acidic residues" evidence="9">
    <location>
        <begin position="298"/>
        <end position="312"/>
    </location>
</feature>
<sequence length="1118" mass="119797">MQTAVDCVCVEEFVQELVGAEMDLDDKGGLDTPRSVLQDNPSVLYTDQCCNLEESSDADRGFEALCAGLSSQSSAPQLMPSKRNHTCWECGERFKTLHDLMVHFDQHQTTGRCHLCKVAFRRGASLAMHLENTHRDVALGCPATHCRAQLRNRWLLNQHIERCHTRKSGRTAVVAVVKEVVVVAEEEPPPRGQQSRFSEKHPQEPVVSDHSYHSTISMGLTDHTYNSTRMASGRVATRDQGAQEHANMALKMEQGSKGFLEEGAPIQWDEVEEFAEEEVGSGDASTGSRKEYENCDVKHHNDDQDYSDRDSDSSSVSDSDSDSLPPGDSIYDPKECVISNSDSDSDSDSKSDSFSSDSNRSYAKGGMHLSSSGRKKTLSTPILATVVKPLTSNPTAQVSQKCPHCWQGPYLDLKTHIVKCCSKGPDNCIKCWRVYGRFMDYICVACKKTFSGSDACKSHVCPMKFAGRPTVPDPVAKQPVDSAPVFSQLPQLYQIISLLPPGIIYTQAQSIGTSQPSVSPSTSSAVLPGSVAVKAVRPQNTNATTPTSQTATGSSPATSAPALATVVTIRDRSASVQAPNQSPMLLQPPGRAAPSYAPLANTLTGLVHVYAQNSPKTQVIVRGETPPDTPASSILCGQTPSGAPAPVLVHSQVPGSFPVTTIAHSQAVSGKPVTIVCNRDQLQMPSAMVFRNQTPTSVPSFIAAPSQGQQRVPTAVVVRSQVPPGVPAPSAIQNQASAGTAASSAARGPPGVSAATEGRTQPSLPTLFRIPTTGSNTFFFPMPNQPLGAAGPTVGHLMPVTASSGAAGVVSAGLPVLSMRFPAPTGVSLSFPSAAQSSRDSGHPVSSQVSTAVPSSAVSISSSVCTTASTSRVVPSQAYVSNALCTQVSSSLPSSSRVSSTAAGTASIPKQAPNVASITQNPRLPAVSALSAAAPTKSPPLVVLSDSGPLRILFMFLNQSRELALAQRMRTRWHYKEIFTCRQCGAVSRQPSLVVLHRYRHRGAPRPHRCCGCGRRFQARLHLLRHQVLHAEATRYICAACGDSFEGAQQLVRHKANCRYRTNAQCWRPFVCSCGRRFVRPSALLWHKLNNSRHKPRTRNQTTLSRQNQDVQNTLPAT</sequence>
<accession>A0AAV6GCD6</accession>
<dbReference type="PROSITE" id="PS00028">
    <property type="entry name" value="ZINC_FINGER_C2H2_1"/>
    <property type="match status" value="3"/>
</dbReference>
<dbReference type="Gene3D" id="3.30.160.60">
    <property type="entry name" value="Classic Zinc Finger"/>
    <property type="match status" value="3"/>
</dbReference>
<dbReference type="InterPro" id="IPR036236">
    <property type="entry name" value="Znf_C2H2_sf"/>
</dbReference>
<evidence type="ECO:0000256" key="4">
    <source>
        <dbReference type="ARBA" id="ARBA00022771"/>
    </source>
</evidence>
<organism evidence="11 12">
    <name type="scientific">Alosa alosa</name>
    <name type="common">allis shad</name>
    <dbReference type="NCBI Taxonomy" id="278164"/>
    <lineage>
        <taxon>Eukaryota</taxon>
        <taxon>Metazoa</taxon>
        <taxon>Chordata</taxon>
        <taxon>Craniata</taxon>
        <taxon>Vertebrata</taxon>
        <taxon>Euteleostomi</taxon>
        <taxon>Actinopterygii</taxon>
        <taxon>Neopterygii</taxon>
        <taxon>Teleostei</taxon>
        <taxon>Clupei</taxon>
        <taxon>Clupeiformes</taxon>
        <taxon>Clupeoidei</taxon>
        <taxon>Clupeidae</taxon>
        <taxon>Alosa</taxon>
    </lineage>
</organism>
<evidence type="ECO:0000256" key="8">
    <source>
        <dbReference type="PROSITE-ProRule" id="PRU00042"/>
    </source>
</evidence>
<keyword evidence="2" id="KW-0479">Metal-binding</keyword>
<feature type="region of interest" description="Disordered" evidence="9">
    <location>
        <begin position="185"/>
        <end position="207"/>
    </location>
</feature>
<evidence type="ECO:0000256" key="7">
    <source>
        <dbReference type="ARBA" id="ARBA00023242"/>
    </source>
</evidence>
<feature type="domain" description="C2H2-type" evidence="10">
    <location>
        <begin position="1008"/>
        <end position="1035"/>
    </location>
</feature>
<dbReference type="GO" id="GO:0005634">
    <property type="term" value="C:nucleus"/>
    <property type="evidence" value="ECO:0007669"/>
    <property type="project" value="UniProtKB-SubCell"/>
</dbReference>
<feature type="compositionally biased region" description="Polar residues" evidence="9">
    <location>
        <begin position="1099"/>
        <end position="1118"/>
    </location>
</feature>
<comment type="subcellular location">
    <subcellularLocation>
        <location evidence="1">Nucleus</location>
    </subcellularLocation>
</comment>
<feature type="domain" description="C2H2-type" evidence="10">
    <location>
        <begin position="85"/>
        <end position="107"/>
    </location>
</feature>
<dbReference type="GO" id="GO:0000981">
    <property type="term" value="F:DNA-binding transcription factor activity, RNA polymerase II-specific"/>
    <property type="evidence" value="ECO:0007669"/>
    <property type="project" value="TreeGrafter"/>
</dbReference>
<dbReference type="PANTHER" id="PTHR24381">
    <property type="entry name" value="ZINC FINGER PROTEIN"/>
    <property type="match status" value="1"/>
</dbReference>
<dbReference type="GO" id="GO:0000977">
    <property type="term" value="F:RNA polymerase II transcription regulatory region sequence-specific DNA binding"/>
    <property type="evidence" value="ECO:0007669"/>
    <property type="project" value="TreeGrafter"/>
</dbReference>
<evidence type="ECO:0000313" key="11">
    <source>
        <dbReference type="EMBL" id="KAG5271042.1"/>
    </source>
</evidence>
<dbReference type="EMBL" id="JADWDJ010000013">
    <property type="protein sequence ID" value="KAG5271042.1"/>
    <property type="molecule type" value="Genomic_DNA"/>
</dbReference>
<dbReference type="InterPro" id="IPR013087">
    <property type="entry name" value="Znf_C2H2_type"/>
</dbReference>
<dbReference type="SMART" id="SM00355">
    <property type="entry name" value="ZnF_C2H2"/>
    <property type="match status" value="8"/>
</dbReference>
<feature type="region of interest" description="Disordered" evidence="9">
    <location>
        <begin position="298"/>
        <end position="376"/>
    </location>
</feature>
<dbReference type="Proteomes" id="UP000823561">
    <property type="component" value="Chromosome 13"/>
</dbReference>
<evidence type="ECO:0000259" key="10">
    <source>
        <dbReference type="PROSITE" id="PS50157"/>
    </source>
</evidence>
<evidence type="ECO:0000256" key="1">
    <source>
        <dbReference type="ARBA" id="ARBA00004123"/>
    </source>
</evidence>
<feature type="compositionally biased region" description="Low complexity" evidence="9">
    <location>
        <begin position="352"/>
        <end position="361"/>
    </location>
</feature>
<evidence type="ECO:0000313" key="12">
    <source>
        <dbReference type="Proteomes" id="UP000823561"/>
    </source>
</evidence>
<proteinExistence type="predicted"/>
<keyword evidence="6" id="KW-0238">DNA-binding</keyword>
<keyword evidence="3" id="KW-0677">Repeat</keyword>
<feature type="region of interest" description="Disordered" evidence="9">
    <location>
        <begin position="1090"/>
        <end position="1118"/>
    </location>
</feature>
<protein>
    <recommendedName>
        <fullName evidence="10">C2H2-type domain-containing protein</fullName>
    </recommendedName>
</protein>
<keyword evidence="4 8" id="KW-0863">Zinc-finger</keyword>
<name>A0AAV6GCD6_9TELE</name>